<feature type="region of interest" description="Disordered" evidence="1">
    <location>
        <begin position="495"/>
        <end position="554"/>
    </location>
</feature>
<protein>
    <submittedName>
        <fullName evidence="3">Uncharacterized protein</fullName>
    </submittedName>
</protein>
<feature type="compositionally biased region" description="Polar residues" evidence="1">
    <location>
        <begin position="354"/>
        <end position="381"/>
    </location>
</feature>
<name>A0A8H5BGW1_9AGAR</name>
<feature type="compositionally biased region" description="Basic and acidic residues" evidence="1">
    <location>
        <begin position="499"/>
        <end position="525"/>
    </location>
</feature>
<evidence type="ECO:0000313" key="3">
    <source>
        <dbReference type="EMBL" id="KAF5323102.1"/>
    </source>
</evidence>
<dbReference type="Proteomes" id="UP000541558">
    <property type="component" value="Unassembled WGS sequence"/>
</dbReference>
<feature type="region of interest" description="Disordered" evidence="1">
    <location>
        <begin position="257"/>
        <end position="277"/>
    </location>
</feature>
<proteinExistence type="predicted"/>
<feature type="compositionally biased region" description="Low complexity" evidence="1">
    <location>
        <begin position="44"/>
        <end position="60"/>
    </location>
</feature>
<organism evidence="3 4">
    <name type="scientific">Ephemerocybe angulata</name>
    <dbReference type="NCBI Taxonomy" id="980116"/>
    <lineage>
        <taxon>Eukaryota</taxon>
        <taxon>Fungi</taxon>
        <taxon>Dikarya</taxon>
        <taxon>Basidiomycota</taxon>
        <taxon>Agaricomycotina</taxon>
        <taxon>Agaricomycetes</taxon>
        <taxon>Agaricomycetidae</taxon>
        <taxon>Agaricales</taxon>
        <taxon>Agaricineae</taxon>
        <taxon>Psathyrellaceae</taxon>
        <taxon>Ephemerocybe</taxon>
    </lineage>
</organism>
<keyword evidence="4" id="KW-1185">Reference proteome</keyword>
<feature type="region of interest" description="Disordered" evidence="1">
    <location>
        <begin position="1"/>
        <end position="82"/>
    </location>
</feature>
<dbReference type="EMBL" id="JAACJK010000167">
    <property type="protein sequence ID" value="KAF5323102.1"/>
    <property type="molecule type" value="Genomic_DNA"/>
</dbReference>
<dbReference type="OrthoDB" id="3251367at2759"/>
<feature type="compositionally biased region" description="Polar residues" evidence="1">
    <location>
        <begin position="444"/>
        <end position="453"/>
    </location>
</feature>
<evidence type="ECO:0000256" key="2">
    <source>
        <dbReference type="SAM" id="Phobius"/>
    </source>
</evidence>
<feature type="transmembrane region" description="Helical" evidence="2">
    <location>
        <begin position="756"/>
        <end position="780"/>
    </location>
</feature>
<evidence type="ECO:0000313" key="4">
    <source>
        <dbReference type="Proteomes" id="UP000541558"/>
    </source>
</evidence>
<gene>
    <name evidence="3" type="ORF">D9611_009215</name>
</gene>
<feature type="compositionally biased region" description="Low complexity" evidence="1">
    <location>
        <begin position="257"/>
        <end position="269"/>
    </location>
</feature>
<feature type="compositionally biased region" description="Basic and acidic residues" evidence="1">
    <location>
        <begin position="343"/>
        <end position="353"/>
    </location>
</feature>
<keyword evidence="2" id="KW-0472">Membrane</keyword>
<keyword evidence="2" id="KW-1133">Transmembrane helix</keyword>
<keyword evidence="2" id="KW-0812">Transmembrane</keyword>
<dbReference type="AlphaFoldDB" id="A0A8H5BGW1"/>
<reference evidence="3 4" key="1">
    <citation type="journal article" date="2020" name="ISME J.">
        <title>Uncovering the hidden diversity of litter-decomposition mechanisms in mushroom-forming fungi.</title>
        <authorList>
            <person name="Floudas D."/>
            <person name="Bentzer J."/>
            <person name="Ahren D."/>
            <person name="Johansson T."/>
            <person name="Persson P."/>
            <person name="Tunlid A."/>
        </authorList>
    </citation>
    <scope>NUCLEOTIDE SEQUENCE [LARGE SCALE GENOMIC DNA]</scope>
    <source>
        <strain evidence="3 4">CBS 175.51</strain>
    </source>
</reference>
<feature type="compositionally biased region" description="Gly residues" evidence="1">
    <location>
        <begin position="529"/>
        <end position="539"/>
    </location>
</feature>
<comment type="caution">
    <text evidence="3">The sequence shown here is derived from an EMBL/GenBank/DDBJ whole genome shotgun (WGS) entry which is preliminary data.</text>
</comment>
<feature type="region of interest" description="Disordered" evidence="1">
    <location>
        <begin position="122"/>
        <end position="239"/>
    </location>
</feature>
<accession>A0A8H5BGW1</accession>
<feature type="transmembrane region" description="Helical" evidence="2">
    <location>
        <begin position="590"/>
        <end position="611"/>
    </location>
</feature>
<evidence type="ECO:0000256" key="1">
    <source>
        <dbReference type="SAM" id="MobiDB-lite"/>
    </source>
</evidence>
<feature type="compositionally biased region" description="Low complexity" evidence="1">
    <location>
        <begin position="172"/>
        <end position="181"/>
    </location>
</feature>
<feature type="compositionally biased region" description="Polar residues" evidence="1">
    <location>
        <begin position="25"/>
        <end position="43"/>
    </location>
</feature>
<feature type="compositionally biased region" description="Polar residues" evidence="1">
    <location>
        <begin position="396"/>
        <end position="415"/>
    </location>
</feature>
<feature type="compositionally biased region" description="Low complexity" evidence="1">
    <location>
        <begin position="188"/>
        <end position="223"/>
    </location>
</feature>
<feature type="compositionally biased region" description="Polar residues" evidence="1">
    <location>
        <begin position="544"/>
        <end position="554"/>
    </location>
</feature>
<sequence length="786" mass="85251">MLRFLSGWGPSRKSSKRENLDDELNQTLPYSAARTTSSRSYKTSPSQISISAPIPRSSTSLTGYDNPYLSASGSGNNDVYQFRQPSSSLTRLGASLNPASSSSTSVGRASYGAKSHHAFPYHLPSPPLSDGGSELASSINDGPLPAVIRIETDGLQSRKSKPDSRGMPSPPSAHSEAASSPGTRAAAPSKPVPVRRTVSSPPTPTTPYHSSPAESSSSPSSSELTPTFGAPTSSAHLHNTLPGRVNLKLHTSNHIYSQSTQSLPASSSPMGNAAASGSGFRGVGMHSDPSLAYTEGNADAFAFAYSYPLVKQLSPIAEQDYFSPDSLKRPKSLPPSGSASRTNSDKELRESGRESQAGSLSRAGSLTHSGSPIGSQTSEITRPSPIYASPFISRPLNRTASQGSSRTHVSATSSAARPCSAAKSDSTPPVIPPLDLRPSFLGPHSNSQPSPTGSGRIRSSKFSNTLPSILGSMEGADEDDYDYAGTTESLHAESFVTASDHDDGGRPRRGNSVKDIETVDKESFRRNGRPGGQHVGGGVDAASVRSSNSRVMPPSASESFITRRWDRDVALGPGVPTFRAKKQWINVTPAFWAFWVGFLCPFLWLVGGWHFTNFGEQPPRLTFWEFYFNTGYCKELFCGRRNKKREMDHLRREGKRVAPPPLPRWVSEKQSSELGRARLNDPKRSLKGISFGYPFIPRPVPVYRDESFLRTLAQRMVGILGKPNRIFDQLYGIRLREVRGRPEGPRRMFDPWIQRCRYALCYAMLFLAIGLLAASTYLIVYNTRKL</sequence>
<feature type="compositionally biased region" description="Polar residues" evidence="1">
    <location>
        <begin position="69"/>
        <end position="82"/>
    </location>
</feature>
<feature type="region of interest" description="Disordered" evidence="1">
    <location>
        <begin position="322"/>
        <end position="482"/>
    </location>
</feature>